<protein>
    <submittedName>
        <fullName evidence="2">Uncharacterized protein</fullName>
    </submittedName>
</protein>
<gene>
    <name evidence="2" type="ORF">N7541_005313</name>
</gene>
<evidence type="ECO:0000313" key="3">
    <source>
        <dbReference type="Proteomes" id="UP001148299"/>
    </source>
</evidence>
<accession>A0A9W9REP2</accession>
<reference evidence="2" key="2">
    <citation type="journal article" date="2023" name="IMA Fungus">
        <title>Comparative genomic study of the Penicillium genus elucidates a diverse pangenome and 15 lateral gene transfer events.</title>
        <authorList>
            <person name="Petersen C."/>
            <person name="Sorensen T."/>
            <person name="Nielsen M.R."/>
            <person name="Sondergaard T.E."/>
            <person name="Sorensen J.L."/>
            <person name="Fitzpatrick D.A."/>
            <person name="Frisvad J.C."/>
            <person name="Nielsen K.L."/>
        </authorList>
    </citation>
    <scope>NUCLEOTIDE SEQUENCE</scope>
    <source>
        <strain evidence="2">IBT 35675</strain>
    </source>
</reference>
<sequence>MDRDKNTSQVFTDNQLAQVHFLSTLSQTLSFQETADIFARFQSNEWIHNGQVLWSGVPYEIAQDWAASHHLQTLTIAMGPLMDEKHPDCLKSKKTPHGWSRYIHGASAVFAWHIAQGEKVTLLSPPPPERFNPSGLSYYQVIEEPIIRGLVGRSAVDKMIIAHPTVKGIEKSPPYELWPNDEGEKWLRKFGSRCLETKWRHTGLKMEKLKSRMLKSVPEAAAKAQQEAAKKLKAKKEAEVKAQQEAAKKLKAKKEAEVKAQQEAAKKLKEKKEAEAKAKKKAEAKAQQKAAKKLKDRESTNSF</sequence>
<reference evidence="2" key="1">
    <citation type="submission" date="2022-12" db="EMBL/GenBank/DDBJ databases">
        <authorList>
            <person name="Petersen C."/>
        </authorList>
    </citation>
    <scope>NUCLEOTIDE SEQUENCE</scope>
    <source>
        <strain evidence="2">IBT 35675</strain>
    </source>
</reference>
<feature type="region of interest" description="Disordered" evidence="1">
    <location>
        <begin position="235"/>
        <end position="303"/>
    </location>
</feature>
<feature type="compositionally biased region" description="Basic and acidic residues" evidence="1">
    <location>
        <begin position="235"/>
        <end position="286"/>
    </location>
</feature>
<feature type="compositionally biased region" description="Basic and acidic residues" evidence="1">
    <location>
        <begin position="293"/>
        <end position="303"/>
    </location>
</feature>
<organism evidence="2 3">
    <name type="scientific">Penicillium brevicompactum</name>
    <dbReference type="NCBI Taxonomy" id="5074"/>
    <lineage>
        <taxon>Eukaryota</taxon>
        <taxon>Fungi</taxon>
        <taxon>Dikarya</taxon>
        <taxon>Ascomycota</taxon>
        <taxon>Pezizomycotina</taxon>
        <taxon>Eurotiomycetes</taxon>
        <taxon>Eurotiomycetidae</taxon>
        <taxon>Eurotiales</taxon>
        <taxon>Aspergillaceae</taxon>
        <taxon>Penicillium</taxon>
    </lineage>
</organism>
<evidence type="ECO:0000313" key="2">
    <source>
        <dbReference type="EMBL" id="KAJ5358155.1"/>
    </source>
</evidence>
<proteinExistence type="predicted"/>
<dbReference type="Proteomes" id="UP001148299">
    <property type="component" value="Unassembled WGS sequence"/>
</dbReference>
<keyword evidence="3" id="KW-1185">Reference proteome</keyword>
<name>A0A9W9REP2_PENBR</name>
<evidence type="ECO:0000256" key="1">
    <source>
        <dbReference type="SAM" id="MobiDB-lite"/>
    </source>
</evidence>
<dbReference type="EMBL" id="JAPZBR010000003">
    <property type="protein sequence ID" value="KAJ5358155.1"/>
    <property type="molecule type" value="Genomic_DNA"/>
</dbReference>
<dbReference type="AlphaFoldDB" id="A0A9W9REP2"/>
<comment type="caution">
    <text evidence="2">The sequence shown here is derived from an EMBL/GenBank/DDBJ whole genome shotgun (WGS) entry which is preliminary data.</text>
</comment>